<accession>J3LIJ1</accession>
<dbReference type="AlphaFoldDB" id="J3LIJ1"/>
<organism evidence="2">
    <name type="scientific">Oryza brachyantha</name>
    <name type="common">malo sina</name>
    <dbReference type="NCBI Taxonomy" id="4533"/>
    <lineage>
        <taxon>Eukaryota</taxon>
        <taxon>Viridiplantae</taxon>
        <taxon>Streptophyta</taxon>
        <taxon>Embryophyta</taxon>
        <taxon>Tracheophyta</taxon>
        <taxon>Spermatophyta</taxon>
        <taxon>Magnoliopsida</taxon>
        <taxon>Liliopsida</taxon>
        <taxon>Poales</taxon>
        <taxon>Poaceae</taxon>
        <taxon>BOP clade</taxon>
        <taxon>Oryzoideae</taxon>
        <taxon>Oryzeae</taxon>
        <taxon>Oryzinae</taxon>
        <taxon>Oryza</taxon>
    </lineage>
</organism>
<dbReference type="OMA" id="WIELTEM"/>
<keyword evidence="3" id="KW-1185">Reference proteome</keyword>
<dbReference type="Gramene" id="OB02G44580.1">
    <property type="protein sequence ID" value="OB02G44580.1"/>
    <property type="gene ID" value="OB02G44580"/>
</dbReference>
<reference evidence="2" key="1">
    <citation type="submission" date="2013-04" db="UniProtKB">
        <authorList>
            <consortium name="EnsemblPlants"/>
        </authorList>
    </citation>
    <scope>IDENTIFICATION</scope>
</reference>
<evidence type="ECO:0000313" key="3">
    <source>
        <dbReference type="Proteomes" id="UP000006038"/>
    </source>
</evidence>
<proteinExistence type="predicted"/>
<dbReference type="STRING" id="4533.J3LIJ1"/>
<feature type="compositionally biased region" description="Polar residues" evidence="1">
    <location>
        <begin position="38"/>
        <end position="56"/>
    </location>
</feature>
<name>J3LIJ1_ORYBR</name>
<dbReference type="HOGENOM" id="CLU_2337012_0_0_1"/>
<sequence length="98" mass="10681">MVAPAFATTEARQAFRRRLPWIELTEMAGSPEKRTEAASEQNSEMAHSISVTSEAASSVPPLGKIQKTVLGDILSKSTTSKILREHPETCSKQVISKL</sequence>
<evidence type="ECO:0000256" key="1">
    <source>
        <dbReference type="SAM" id="MobiDB-lite"/>
    </source>
</evidence>
<dbReference type="Proteomes" id="UP000006038">
    <property type="component" value="Unassembled WGS sequence"/>
</dbReference>
<evidence type="ECO:0000313" key="2">
    <source>
        <dbReference type="EnsemblPlants" id="OB02G44580.1"/>
    </source>
</evidence>
<protein>
    <submittedName>
        <fullName evidence="2">Uncharacterized protein</fullName>
    </submittedName>
</protein>
<feature type="region of interest" description="Disordered" evidence="1">
    <location>
        <begin position="26"/>
        <end position="57"/>
    </location>
</feature>
<dbReference type="EnsemblPlants" id="OB02G44580.1">
    <property type="protein sequence ID" value="OB02G44580.1"/>
    <property type="gene ID" value="OB02G44580"/>
</dbReference>